<accession>A0A366Y2S3</accession>
<dbReference type="InterPro" id="IPR025004">
    <property type="entry name" value="SenN/SenS"/>
</dbReference>
<proteinExistence type="predicted"/>
<organism evidence="1 2">
    <name type="scientific">Bacillus taeanensis</name>
    <dbReference type="NCBI Taxonomy" id="273032"/>
    <lineage>
        <taxon>Bacteria</taxon>
        <taxon>Bacillati</taxon>
        <taxon>Bacillota</taxon>
        <taxon>Bacilli</taxon>
        <taxon>Bacillales</taxon>
        <taxon>Bacillaceae</taxon>
        <taxon>Bacillus</taxon>
    </lineage>
</organism>
<gene>
    <name evidence="1" type="ORF">DS031_04155</name>
</gene>
<protein>
    <submittedName>
        <fullName evidence="1">FbpB family small basic protein</fullName>
    </submittedName>
</protein>
<name>A0A366Y2S3_9BACI</name>
<evidence type="ECO:0000313" key="1">
    <source>
        <dbReference type="EMBL" id="RBW70684.1"/>
    </source>
</evidence>
<dbReference type="EMBL" id="QOCW01000003">
    <property type="protein sequence ID" value="RBW70684.1"/>
    <property type="molecule type" value="Genomic_DNA"/>
</dbReference>
<dbReference type="Proteomes" id="UP000253314">
    <property type="component" value="Unassembled WGS sequence"/>
</dbReference>
<dbReference type="Pfam" id="PF13040">
    <property type="entry name" value="Fur_reg_FbpB"/>
    <property type="match status" value="1"/>
</dbReference>
<evidence type="ECO:0000313" key="2">
    <source>
        <dbReference type="Proteomes" id="UP000253314"/>
    </source>
</evidence>
<comment type="caution">
    <text evidence="1">The sequence shown here is derived from an EMBL/GenBank/DDBJ whole genome shotgun (WGS) entry which is preliminary data.</text>
</comment>
<reference evidence="1 2" key="1">
    <citation type="submission" date="2018-07" db="EMBL/GenBank/DDBJ databases">
        <title>Lottiidibacillus patelloidae gen. nov., sp. nov., isolated from the intestinal tract of a marine limpet and the reclassification of B. taeanensis BH030017T, B. algicola KMM 3737T and B. hwajinpoensis SW-72T as genus Lottiidibacillus.</title>
        <authorList>
            <person name="Liu R."/>
            <person name="Huang Z."/>
        </authorList>
    </citation>
    <scope>NUCLEOTIDE SEQUENCE [LARGE SCALE GENOMIC DNA]</scope>
    <source>
        <strain evidence="1 2">BH030017</strain>
    </source>
</reference>
<keyword evidence="2" id="KW-1185">Reference proteome</keyword>
<dbReference type="AlphaFoldDB" id="A0A366Y2S3"/>
<dbReference type="RefSeq" id="WP_113804679.1">
    <property type="nucleotide sequence ID" value="NZ_QOCW01000003.1"/>
</dbReference>
<sequence>MRKPIRIGFKQLVLENKKKLLEDDKALERIEKRIEERHEKETYSLANHS</sequence>